<evidence type="ECO:0000256" key="2">
    <source>
        <dbReference type="ARBA" id="ARBA00022475"/>
    </source>
</evidence>
<evidence type="ECO:0000256" key="7">
    <source>
        <dbReference type="ARBA" id="ARBA00023136"/>
    </source>
</evidence>
<keyword evidence="2" id="KW-1003">Cell membrane</keyword>
<feature type="region of interest" description="Disordered" evidence="10">
    <location>
        <begin position="171"/>
        <end position="202"/>
    </location>
</feature>
<keyword evidence="7 11" id="KW-0472">Membrane</keyword>
<keyword evidence="9" id="KW-0807">Transducer</keyword>
<evidence type="ECO:0000256" key="4">
    <source>
        <dbReference type="ARBA" id="ARBA00022692"/>
    </source>
</evidence>
<evidence type="ECO:0000256" key="11">
    <source>
        <dbReference type="SAM" id="Phobius"/>
    </source>
</evidence>
<evidence type="ECO:0000256" key="10">
    <source>
        <dbReference type="SAM" id="MobiDB-lite"/>
    </source>
</evidence>
<reference evidence="12" key="1">
    <citation type="submission" date="2020-11" db="EMBL/GenBank/DDBJ databases">
        <authorList>
            <person name="Tran Van P."/>
        </authorList>
    </citation>
    <scope>NUCLEOTIDE SEQUENCE</scope>
</reference>
<evidence type="ECO:0000256" key="5">
    <source>
        <dbReference type="ARBA" id="ARBA00022725"/>
    </source>
</evidence>
<dbReference type="GO" id="GO:0005549">
    <property type="term" value="F:odorant binding"/>
    <property type="evidence" value="ECO:0007669"/>
    <property type="project" value="InterPro"/>
</dbReference>
<gene>
    <name evidence="12" type="ORF">TPSB3V08_LOCUS7579</name>
</gene>
<dbReference type="GO" id="GO:0007165">
    <property type="term" value="P:signal transduction"/>
    <property type="evidence" value="ECO:0007669"/>
    <property type="project" value="UniProtKB-KW"/>
</dbReference>
<dbReference type="EMBL" id="OD005022">
    <property type="protein sequence ID" value="CAD7410863.1"/>
    <property type="molecule type" value="Genomic_DNA"/>
</dbReference>
<dbReference type="AlphaFoldDB" id="A0A7R9H986"/>
<dbReference type="PANTHER" id="PTHR21137:SF35">
    <property type="entry name" value="ODORANT RECEPTOR 19A-RELATED"/>
    <property type="match status" value="1"/>
</dbReference>
<evidence type="ECO:0000256" key="9">
    <source>
        <dbReference type="ARBA" id="ARBA00023224"/>
    </source>
</evidence>
<feature type="transmembrane region" description="Helical" evidence="11">
    <location>
        <begin position="58"/>
        <end position="75"/>
    </location>
</feature>
<evidence type="ECO:0000256" key="6">
    <source>
        <dbReference type="ARBA" id="ARBA00022989"/>
    </source>
</evidence>
<comment type="subcellular location">
    <subcellularLocation>
        <location evidence="1">Cell membrane</location>
        <topology evidence="1">Multi-pass membrane protein</topology>
    </subcellularLocation>
</comment>
<accession>A0A7R9H986</accession>
<evidence type="ECO:0000256" key="1">
    <source>
        <dbReference type="ARBA" id="ARBA00004651"/>
    </source>
</evidence>
<dbReference type="PANTHER" id="PTHR21137">
    <property type="entry name" value="ODORANT RECEPTOR"/>
    <property type="match status" value="1"/>
</dbReference>
<protein>
    <submittedName>
        <fullName evidence="12">Uncharacterized protein</fullName>
    </submittedName>
</protein>
<sequence length="202" mass="22005">MFALRVTSGDVSVVFIKKVESVFGTVILMQFLSSTLIICFVGFQLVEASSELNTLLKSVLYMILALIQLFMYCYYGDNLRAERPLLFKMINPTISSKPNPAGLIYIGLKRLDCTLMSLMPFKAADAANPLATVGSDFITASYYPFGLYALSTNYANGLGIGKVELEEVNPHSRGGGVENHLGKTTSSSPDRDLNLKLPVLSG</sequence>
<feature type="transmembrane region" description="Helical" evidence="11">
    <location>
        <begin position="21"/>
        <end position="46"/>
    </location>
</feature>
<keyword evidence="6 11" id="KW-1133">Transmembrane helix</keyword>
<evidence type="ECO:0000256" key="3">
    <source>
        <dbReference type="ARBA" id="ARBA00022606"/>
    </source>
</evidence>
<evidence type="ECO:0000256" key="8">
    <source>
        <dbReference type="ARBA" id="ARBA00023170"/>
    </source>
</evidence>
<keyword evidence="3" id="KW-0716">Sensory transduction</keyword>
<dbReference type="GO" id="GO:0004984">
    <property type="term" value="F:olfactory receptor activity"/>
    <property type="evidence" value="ECO:0007669"/>
    <property type="project" value="InterPro"/>
</dbReference>
<organism evidence="12">
    <name type="scientific">Timema poppense</name>
    <name type="common">Walking stick</name>
    <dbReference type="NCBI Taxonomy" id="170557"/>
    <lineage>
        <taxon>Eukaryota</taxon>
        <taxon>Metazoa</taxon>
        <taxon>Ecdysozoa</taxon>
        <taxon>Arthropoda</taxon>
        <taxon>Hexapoda</taxon>
        <taxon>Insecta</taxon>
        <taxon>Pterygota</taxon>
        <taxon>Neoptera</taxon>
        <taxon>Polyneoptera</taxon>
        <taxon>Phasmatodea</taxon>
        <taxon>Timematodea</taxon>
        <taxon>Timematoidea</taxon>
        <taxon>Timematidae</taxon>
        <taxon>Timema</taxon>
    </lineage>
</organism>
<keyword evidence="8" id="KW-0675">Receptor</keyword>
<dbReference type="InterPro" id="IPR004117">
    <property type="entry name" value="7tm6_olfct_rcpt"/>
</dbReference>
<dbReference type="Pfam" id="PF02949">
    <property type="entry name" value="7tm_6"/>
    <property type="match status" value="1"/>
</dbReference>
<evidence type="ECO:0000313" key="12">
    <source>
        <dbReference type="EMBL" id="CAD7410863.1"/>
    </source>
</evidence>
<proteinExistence type="predicted"/>
<dbReference type="GO" id="GO:0005886">
    <property type="term" value="C:plasma membrane"/>
    <property type="evidence" value="ECO:0007669"/>
    <property type="project" value="UniProtKB-SubCell"/>
</dbReference>
<keyword evidence="5" id="KW-0552">Olfaction</keyword>
<keyword evidence="4 11" id="KW-0812">Transmembrane</keyword>
<name>A0A7R9H986_TIMPO</name>